<reference evidence="5" key="1">
    <citation type="submission" date="2019-01" db="EMBL/GenBank/DDBJ databases">
        <title>Draft genomes of a novel of Sporanaerobacter strains.</title>
        <authorList>
            <person name="Ma S."/>
        </authorList>
    </citation>
    <scope>NUCLEOTIDE SEQUENCE [LARGE SCALE GENOMIC DNA]</scope>
    <source>
        <strain evidence="5">NJN-17</strain>
    </source>
</reference>
<dbReference type="EMBL" id="CP035282">
    <property type="protein sequence ID" value="QAT61260.1"/>
    <property type="molecule type" value="Genomic_DNA"/>
</dbReference>
<evidence type="ECO:0000313" key="5">
    <source>
        <dbReference type="Proteomes" id="UP000287969"/>
    </source>
</evidence>
<dbReference type="Gene3D" id="3.40.50.300">
    <property type="entry name" value="P-loop containing nucleotide triphosphate hydrolases"/>
    <property type="match status" value="2"/>
</dbReference>
<dbReference type="OrthoDB" id="9764467at2"/>
<dbReference type="RefSeq" id="WP_128752301.1">
    <property type="nucleotide sequence ID" value="NZ_CP035282.1"/>
</dbReference>
<dbReference type="InterPro" id="IPR027417">
    <property type="entry name" value="P-loop_NTPase"/>
</dbReference>
<gene>
    <name evidence="4" type="ORF">EQM13_06480</name>
</gene>
<dbReference type="Proteomes" id="UP000287969">
    <property type="component" value="Chromosome"/>
</dbReference>
<keyword evidence="2" id="KW-0472">Membrane</keyword>
<name>A0A410QBC7_9FIRM</name>
<dbReference type="SUPFAM" id="SSF52540">
    <property type="entry name" value="P-loop containing nucleoside triphosphate hydrolases"/>
    <property type="match status" value="1"/>
</dbReference>
<dbReference type="PANTHER" id="PTHR41259">
    <property type="entry name" value="DOUBLE-STRAND BREAK REPAIR RAD50 ATPASE, PUTATIVE-RELATED"/>
    <property type="match status" value="1"/>
</dbReference>
<feature type="coiled-coil region" evidence="1">
    <location>
        <begin position="475"/>
        <end position="566"/>
    </location>
</feature>
<dbReference type="PANTHER" id="PTHR41259:SF1">
    <property type="entry name" value="DOUBLE-STRAND BREAK REPAIR RAD50 ATPASE, PUTATIVE-RELATED"/>
    <property type="match status" value="1"/>
</dbReference>
<feature type="domain" description="YhaN AAA" evidence="3">
    <location>
        <begin position="1"/>
        <end position="58"/>
    </location>
</feature>
<evidence type="ECO:0000256" key="2">
    <source>
        <dbReference type="SAM" id="Phobius"/>
    </source>
</evidence>
<evidence type="ECO:0000259" key="3">
    <source>
        <dbReference type="Pfam" id="PF13514"/>
    </source>
</evidence>
<keyword evidence="2" id="KW-1133">Transmembrane helix</keyword>
<dbReference type="AlphaFoldDB" id="A0A410QBC7"/>
<feature type="transmembrane region" description="Helical" evidence="2">
    <location>
        <begin position="456"/>
        <end position="473"/>
    </location>
</feature>
<keyword evidence="5" id="KW-1185">Reference proteome</keyword>
<keyword evidence="1" id="KW-0175">Coiled coil</keyword>
<proteinExistence type="predicted"/>
<keyword evidence="2" id="KW-0812">Transmembrane</keyword>
<evidence type="ECO:0000256" key="1">
    <source>
        <dbReference type="SAM" id="Coils"/>
    </source>
</evidence>
<protein>
    <recommendedName>
        <fullName evidence="3">YhaN AAA domain-containing protein</fullName>
    </recommendedName>
</protein>
<accession>A0A410QBC7</accession>
<dbReference type="Pfam" id="PF13514">
    <property type="entry name" value="AAA_27"/>
    <property type="match status" value="1"/>
</dbReference>
<dbReference type="InterPro" id="IPR038734">
    <property type="entry name" value="YhaN_AAA"/>
</dbReference>
<feature type="transmembrane region" description="Helical" evidence="2">
    <location>
        <begin position="433"/>
        <end position="450"/>
    </location>
</feature>
<evidence type="ECO:0000313" key="4">
    <source>
        <dbReference type="EMBL" id="QAT61260.1"/>
    </source>
</evidence>
<organism evidence="4 5">
    <name type="scientific">Acidilutibacter cellobiosedens</name>
    <dbReference type="NCBI Taxonomy" id="2507161"/>
    <lineage>
        <taxon>Bacteria</taxon>
        <taxon>Bacillati</taxon>
        <taxon>Bacillota</taxon>
        <taxon>Tissierellia</taxon>
        <taxon>Tissierellales</taxon>
        <taxon>Acidilutibacteraceae</taxon>
        <taxon>Acidilutibacter</taxon>
    </lineage>
</organism>
<sequence>MVIRELKINSFGKFKNKEIEFKDGFNLVYGENESGKTTVHKFIEGMLFGFFKPYSKKKIYTADQKKYIPWTKEGYNGIIKYSYNNNMYRVERNFLKKQDEVKIFDDITGEDITDFFEYDPVLRQHIPILPEMNINSIIYKNTVSISQMNSKIECSLSKEVKNSLINVGKSLSEDISIKKVTDFFNNEIDNIGTKERKKTSPYGKAVEELDALYKEKDKTVKELEIVNDFLWRLQGTEEEIKRLKTDKENAEIEVEKIKKLQLIKKYKDASLLKNSIENMETQIEKLKKYEDLNFDEYGEIVSLTGEVYNFKEKVDNLKNEIEEKNIQIREVERKILKLKEFEDMDENKIKNIVSSLQDFYINNKKLKELNEKIKGKAEQNIYNTGEYENIFEDLYKYEELEEKKNKILYDQDYSKSLFLKVRLEEKEKLIKKSNLFFILLMVALFSFIGMGFINKFLFIGIIPIFLFIIYIISRKKEIEDYVVNLKGQINEINNKEENKEGEIGKIENELKNILSKYDLKSKIELKKLLNSNYERDLNLKSEEKSLKDIKDEIIELNNVVKKLREDCNDYFIKFSLDENCSLNDIKNIEINYADYRNLLDKHRNYMEENNKLKGKYNFSIEETERVSKNIRKLLNKNKCSSLEEFKEGLNKKNEYKSLKDKLENDNILLNNILNENNFERLKDQVGSFKEDVDYFHNEENKDDLMDRIKKLDTRISKLYIDKTVFESNIKNAYSGIRPLVEIIEDIERKKNVIDYYENKIKSLVLARDTIDNISKNIHKEFAPLLNERISSLIRMITDERYKEVKISENMDVSVEDPETGMLVNIEQLSGGTMDQLYFATRFEIMDTMEEEKIPLILDDSFVQYDYNRLKNILKFLSKDVSGRQIILFTCHIREREILDELGVKYNYINLS</sequence>
<dbReference type="KEGG" id="spoa:EQM13_06480"/>
<feature type="coiled-coil region" evidence="1">
    <location>
        <begin position="206"/>
        <end position="341"/>
    </location>
</feature>